<dbReference type="GO" id="GO:0030246">
    <property type="term" value="F:carbohydrate binding"/>
    <property type="evidence" value="ECO:0007669"/>
    <property type="project" value="UniProtKB-ARBA"/>
</dbReference>
<organism evidence="6 7">
    <name type="scientific">Hoeflea prorocentri</name>
    <dbReference type="NCBI Taxonomy" id="1922333"/>
    <lineage>
        <taxon>Bacteria</taxon>
        <taxon>Pseudomonadati</taxon>
        <taxon>Pseudomonadota</taxon>
        <taxon>Alphaproteobacteria</taxon>
        <taxon>Hyphomicrobiales</taxon>
        <taxon>Rhizobiaceae</taxon>
        <taxon>Hoeflea</taxon>
    </lineage>
</organism>
<dbReference type="SUPFAM" id="SSF53822">
    <property type="entry name" value="Periplasmic binding protein-like I"/>
    <property type="match status" value="1"/>
</dbReference>
<dbReference type="InterPro" id="IPR025997">
    <property type="entry name" value="SBP_2_dom"/>
</dbReference>
<feature type="signal peptide" evidence="4">
    <location>
        <begin position="1"/>
        <end position="24"/>
    </location>
</feature>
<dbReference type="CDD" id="cd01536">
    <property type="entry name" value="PBP1_ABC_sugar_binding-like"/>
    <property type="match status" value="1"/>
</dbReference>
<evidence type="ECO:0000256" key="1">
    <source>
        <dbReference type="ARBA" id="ARBA00004196"/>
    </source>
</evidence>
<comment type="caution">
    <text evidence="6">The sequence shown here is derived from an EMBL/GenBank/DDBJ whole genome shotgun (WGS) entry which is preliminary data.</text>
</comment>
<dbReference type="RefSeq" id="WP_267989003.1">
    <property type="nucleotide sequence ID" value="NZ_JAPJZI010000001.1"/>
</dbReference>
<dbReference type="EMBL" id="JAPJZI010000001">
    <property type="protein sequence ID" value="MDA5397544.1"/>
    <property type="molecule type" value="Genomic_DNA"/>
</dbReference>
<dbReference type="InterPro" id="IPR028082">
    <property type="entry name" value="Peripla_BP_I"/>
</dbReference>
<dbReference type="Proteomes" id="UP001151234">
    <property type="component" value="Unassembled WGS sequence"/>
</dbReference>
<evidence type="ECO:0000256" key="3">
    <source>
        <dbReference type="ARBA" id="ARBA00022729"/>
    </source>
</evidence>
<dbReference type="Pfam" id="PF13407">
    <property type="entry name" value="Peripla_BP_4"/>
    <property type="match status" value="1"/>
</dbReference>
<reference evidence="6" key="1">
    <citation type="submission" date="2022-11" db="EMBL/GenBank/DDBJ databases">
        <title>Draft genome sequence of Hoeflea poritis E7-10 and Hoeflea prorocentri PM5-8, separated from scleractinian coral Porites lutea and marine dinoflagellate.</title>
        <authorList>
            <person name="Zhang G."/>
            <person name="Wei Q."/>
            <person name="Cai L."/>
        </authorList>
    </citation>
    <scope>NUCLEOTIDE SEQUENCE</scope>
    <source>
        <strain evidence="6">PM5-8</strain>
    </source>
</reference>
<dbReference type="AlphaFoldDB" id="A0A9X3UIC2"/>
<dbReference type="PANTHER" id="PTHR46847:SF1">
    <property type="entry name" value="D-ALLOSE-BINDING PERIPLASMIC PROTEIN-RELATED"/>
    <property type="match status" value="1"/>
</dbReference>
<comment type="similarity">
    <text evidence="2">Belongs to the bacterial solute-binding protein 2 family.</text>
</comment>
<name>A0A9X3UIC2_9HYPH</name>
<keyword evidence="3 4" id="KW-0732">Signal</keyword>
<keyword evidence="7" id="KW-1185">Reference proteome</keyword>
<accession>A0A9X3UIC2</accession>
<evidence type="ECO:0000256" key="2">
    <source>
        <dbReference type="ARBA" id="ARBA00007639"/>
    </source>
</evidence>
<sequence>MLLKKLTGAVALTALLASASVASAEDKIALIMSSLGSANPFWGAVEQGAKDKGKELGIEVVTVGPPGGETDVAGQIALVEDQIARGVTGIAISPADTAALVPVLEQARQRGIAVVFVDKRADMPGTYIGTNNVPAAKVGAKHVCDNVPEGSDVAIIQGIITGSTGQHRAQGANEGLSACGLNIVAEQPADWDTAKALSVTENILAGNPNLKAIFASNDNMALGVVEAARNAGKLDDLFIVGFDGNPNAAEAILAGDLDASVAQRPYTMGQMGVELTLELSKGGSLDPEYDTGAILVTTENAEEFK</sequence>
<dbReference type="PANTHER" id="PTHR46847">
    <property type="entry name" value="D-ALLOSE-BINDING PERIPLASMIC PROTEIN-RELATED"/>
    <property type="match status" value="1"/>
</dbReference>
<dbReference type="Gene3D" id="3.40.50.2300">
    <property type="match status" value="2"/>
</dbReference>
<evidence type="ECO:0000313" key="7">
    <source>
        <dbReference type="Proteomes" id="UP001151234"/>
    </source>
</evidence>
<proteinExistence type="inferred from homology"/>
<dbReference type="GO" id="GO:0030313">
    <property type="term" value="C:cell envelope"/>
    <property type="evidence" value="ECO:0007669"/>
    <property type="project" value="UniProtKB-SubCell"/>
</dbReference>
<gene>
    <name evidence="6" type="ORF">OQ273_03060</name>
</gene>
<evidence type="ECO:0000259" key="5">
    <source>
        <dbReference type="Pfam" id="PF13407"/>
    </source>
</evidence>
<feature type="chain" id="PRO_5040725537" evidence="4">
    <location>
        <begin position="25"/>
        <end position="305"/>
    </location>
</feature>
<comment type="subcellular location">
    <subcellularLocation>
        <location evidence="1">Cell envelope</location>
    </subcellularLocation>
</comment>
<evidence type="ECO:0000313" key="6">
    <source>
        <dbReference type="EMBL" id="MDA5397544.1"/>
    </source>
</evidence>
<feature type="domain" description="Periplasmic binding protein" evidence="5">
    <location>
        <begin position="36"/>
        <end position="282"/>
    </location>
</feature>
<evidence type="ECO:0000256" key="4">
    <source>
        <dbReference type="SAM" id="SignalP"/>
    </source>
</evidence>
<protein>
    <submittedName>
        <fullName evidence="6">Sugar ABC transporter substrate-binding protein</fullName>
    </submittedName>
</protein>